<evidence type="ECO:0000313" key="5">
    <source>
        <dbReference type="Proteomes" id="UP000076335"/>
    </source>
</evidence>
<dbReference type="Gene3D" id="1.10.10.10">
    <property type="entry name" value="Winged helix-like DNA-binding domain superfamily/Winged helix DNA-binding domain"/>
    <property type="match status" value="1"/>
</dbReference>
<dbReference type="Pfam" id="PF08281">
    <property type="entry name" value="Sigma70_r4_2"/>
    <property type="match status" value="1"/>
</dbReference>
<gene>
    <name evidence="4" type="ORF">AUP42_18465</name>
</gene>
<dbReference type="InterPro" id="IPR013249">
    <property type="entry name" value="RNA_pol_sigma70_r4_t2"/>
</dbReference>
<accession>A0A154L5Y5</accession>
<evidence type="ECO:0000256" key="1">
    <source>
        <dbReference type="ARBA" id="ARBA00011344"/>
    </source>
</evidence>
<dbReference type="PANTHER" id="PTHR30173:SF36">
    <property type="entry name" value="ECF RNA POLYMERASE SIGMA FACTOR SIGJ"/>
    <property type="match status" value="1"/>
</dbReference>
<dbReference type="Pfam" id="PF04542">
    <property type="entry name" value="Sigma70_r2"/>
    <property type="match status" value="1"/>
</dbReference>
<dbReference type="InterPro" id="IPR013324">
    <property type="entry name" value="RNA_pol_sigma_r3/r4-like"/>
</dbReference>
<dbReference type="InterPro" id="IPR013325">
    <property type="entry name" value="RNA_pol_sigma_r2"/>
</dbReference>
<dbReference type="InterPro" id="IPR007627">
    <property type="entry name" value="RNA_pol_sigma70_r2"/>
</dbReference>
<dbReference type="SUPFAM" id="SSF88659">
    <property type="entry name" value="Sigma3 and sigma4 domains of RNA polymerase sigma factors"/>
    <property type="match status" value="1"/>
</dbReference>
<dbReference type="GO" id="GO:0016987">
    <property type="term" value="F:sigma factor activity"/>
    <property type="evidence" value="ECO:0007669"/>
    <property type="project" value="InterPro"/>
</dbReference>
<evidence type="ECO:0000259" key="2">
    <source>
        <dbReference type="Pfam" id="PF04542"/>
    </source>
</evidence>
<dbReference type="InterPro" id="IPR036388">
    <property type="entry name" value="WH-like_DNA-bd_sf"/>
</dbReference>
<comment type="subunit">
    <text evidence="1">Interacts transiently with the RNA polymerase catalytic core formed by RpoA, RpoB, RpoC and RpoZ (2 alpha, 1 beta, 1 beta' and 1 omega subunit) to form the RNA polymerase holoenzyme that can initiate transcription.</text>
</comment>
<dbReference type="PANTHER" id="PTHR30173">
    <property type="entry name" value="SIGMA 19 FACTOR"/>
    <property type="match status" value="1"/>
</dbReference>
<protein>
    <submittedName>
        <fullName evidence="4">RNA polymerase subunit sigma</fullName>
    </submittedName>
</protein>
<dbReference type="Proteomes" id="UP000076335">
    <property type="component" value="Unassembled WGS sequence"/>
</dbReference>
<reference evidence="4 5" key="1">
    <citation type="submission" date="2015-12" db="EMBL/GenBank/DDBJ databases">
        <title>Genome sequence of Thalassospira lucentensis MCCC 1A02072.</title>
        <authorList>
            <person name="Lu L."/>
            <person name="Lai Q."/>
            <person name="Shao Z."/>
            <person name="Qian P."/>
        </authorList>
    </citation>
    <scope>NUCLEOTIDE SEQUENCE [LARGE SCALE GENOMIC DNA]</scope>
    <source>
        <strain evidence="4 5">MCCC 1A02072</strain>
    </source>
</reference>
<proteinExistence type="predicted"/>
<dbReference type="AlphaFoldDB" id="A0A154L5Y5"/>
<evidence type="ECO:0000259" key="3">
    <source>
        <dbReference type="Pfam" id="PF08281"/>
    </source>
</evidence>
<name>A0A154L5Y5_9PROT</name>
<comment type="caution">
    <text evidence="4">The sequence shown here is derived from an EMBL/GenBank/DDBJ whole genome shotgun (WGS) entry which is preliminary data.</text>
</comment>
<dbReference type="Gene3D" id="3.10.450.50">
    <property type="match status" value="1"/>
</dbReference>
<dbReference type="InterPro" id="IPR032710">
    <property type="entry name" value="NTF2-like_dom_sf"/>
</dbReference>
<evidence type="ECO:0000313" key="4">
    <source>
        <dbReference type="EMBL" id="KZB64833.1"/>
    </source>
</evidence>
<dbReference type="OrthoDB" id="9794372at2"/>
<feature type="domain" description="RNA polymerase sigma factor 70 region 4 type 2" evidence="3">
    <location>
        <begin position="108"/>
        <end position="157"/>
    </location>
</feature>
<organism evidence="4 5">
    <name type="scientific">Thalassospira lucentensis</name>
    <dbReference type="NCBI Taxonomy" id="168935"/>
    <lineage>
        <taxon>Bacteria</taxon>
        <taxon>Pseudomonadati</taxon>
        <taxon>Pseudomonadota</taxon>
        <taxon>Alphaproteobacteria</taxon>
        <taxon>Rhodospirillales</taxon>
        <taxon>Thalassospiraceae</taxon>
        <taxon>Thalassospira</taxon>
    </lineage>
</organism>
<dbReference type="InterPro" id="IPR052704">
    <property type="entry name" value="ECF_Sigma-70_Domain"/>
</dbReference>
<dbReference type="Gene3D" id="1.10.1740.10">
    <property type="match status" value="1"/>
</dbReference>
<sequence length="300" mass="34141">MRPMYPPDDAIAVFEEHRIQLKRLAYRMLGSLAEADDIVQDAWIRWQRTDQSVVRNPGVFLKRIVTHLCLDVMKSARAQREIYVGNWLPEPLVEVEEEPKTDELTLGLMLVLERLSPLERAAFLLHDVFSVSLNDIAETLDRDPAAIRQLAVRARKHVRAAKPRYSVERDEGEKITLAFFKAATQGDISTLSTMLADNVVMHADGGGKVHAWLNPIRGADRIMRLFAGLFRKRYGEAEKLLSFLWIDGLPGFASLERGNVLQTTALEIRDGKITRIFITRNPDKLQHVARLLNMSDQHAQ</sequence>
<dbReference type="NCBIfam" id="NF007214">
    <property type="entry name" value="PRK09636.1"/>
    <property type="match status" value="1"/>
</dbReference>
<feature type="domain" description="RNA polymerase sigma-70 region 2" evidence="2">
    <location>
        <begin position="14"/>
        <end position="77"/>
    </location>
</feature>
<dbReference type="GO" id="GO:0003677">
    <property type="term" value="F:DNA binding"/>
    <property type="evidence" value="ECO:0007669"/>
    <property type="project" value="InterPro"/>
</dbReference>
<dbReference type="EMBL" id="LPVY01000011">
    <property type="protein sequence ID" value="KZB64833.1"/>
    <property type="molecule type" value="Genomic_DNA"/>
</dbReference>
<dbReference type="GO" id="GO:0006352">
    <property type="term" value="P:DNA-templated transcription initiation"/>
    <property type="evidence" value="ECO:0007669"/>
    <property type="project" value="InterPro"/>
</dbReference>
<dbReference type="SUPFAM" id="SSF54427">
    <property type="entry name" value="NTF2-like"/>
    <property type="match status" value="1"/>
</dbReference>
<dbReference type="SUPFAM" id="SSF88946">
    <property type="entry name" value="Sigma2 domain of RNA polymerase sigma factors"/>
    <property type="match status" value="1"/>
</dbReference>